<proteinExistence type="predicted"/>
<keyword evidence="2" id="KW-1185">Reference proteome</keyword>
<dbReference type="Proteomes" id="UP001374599">
    <property type="component" value="Unassembled WGS sequence"/>
</dbReference>
<name>A0ACB5UNQ0_9FIRM</name>
<comment type="caution">
    <text evidence="1">The sequence shown here is derived from an EMBL/GenBank/DDBJ whole genome shotgun (WGS) entry which is preliminary data.</text>
</comment>
<reference evidence="1" key="1">
    <citation type="submission" date="2023-09" db="EMBL/GenBank/DDBJ databases">
        <title>Vallitalea sediminicola and Vallitalea maricola sp. nov., anaerobic bacteria isolated from marine sediment.</title>
        <authorList>
            <person name="Hirano S."/>
            <person name="Maeda A."/>
            <person name="Terahara T."/>
            <person name="Mori K."/>
            <person name="Hamada M."/>
            <person name="Matsumoto R."/>
            <person name="Kobayashi T."/>
        </authorList>
    </citation>
    <scope>NUCLEOTIDE SEQUENCE</scope>
    <source>
        <strain evidence="1">AN17-2</strain>
    </source>
</reference>
<gene>
    <name evidence="1" type="ORF">AN2V17_34000</name>
</gene>
<dbReference type="EMBL" id="BTPU01000061">
    <property type="protein sequence ID" value="GMQ64163.1"/>
    <property type="molecule type" value="Genomic_DNA"/>
</dbReference>
<evidence type="ECO:0000313" key="2">
    <source>
        <dbReference type="Proteomes" id="UP001374599"/>
    </source>
</evidence>
<accession>A0ACB5UNQ0</accession>
<protein>
    <submittedName>
        <fullName evidence="1">Uncharacterized protein</fullName>
    </submittedName>
</protein>
<organism evidence="1 2">
    <name type="scientific">Vallitalea maricola</name>
    <dbReference type="NCBI Taxonomy" id="3074433"/>
    <lineage>
        <taxon>Bacteria</taxon>
        <taxon>Bacillati</taxon>
        <taxon>Bacillota</taxon>
        <taxon>Clostridia</taxon>
        <taxon>Lachnospirales</taxon>
        <taxon>Vallitaleaceae</taxon>
        <taxon>Vallitalea</taxon>
    </lineage>
</organism>
<evidence type="ECO:0000313" key="1">
    <source>
        <dbReference type="EMBL" id="GMQ64163.1"/>
    </source>
</evidence>
<sequence>MLYQFVISGNPDRLDIFNEFHVLYINIDEKFNEWKEFLSNYNDIEIFMKKVYEAKQDYIIHDFLNIKEEFNKEFYYMEHHKLSSYFIRKQSTINSFKNVYTNLEKYVKEWNKEYVKKQLVENKDLFNNIDGKFTRLSAKTSYSSR</sequence>